<evidence type="ECO:0000313" key="2">
    <source>
        <dbReference type="EMBL" id="QCI64360.1"/>
    </source>
</evidence>
<name>A0A4D7B2Q7_9HYPH</name>
<organism evidence="2 3">
    <name type="scientific">Phreatobacter stygius</name>
    <dbReference type="NCBI Taxonomy" id="1940610"/>
    <lineage>
        <taxon>Bacteria</taxon>
        <taxon>Pseudomonadati</taxon>
        <taxon>Pseudomonadota</taxon>
        <taxon>Alphaproteobacteria</taxon>
        <taxon>Hyphomicrobiales</taxon>
        <taxon>Phreatobacteraceae</taxon>
        <taxon>Phreatobacter</taxon>
    </lineage>
</organism>
<dbReference type="SMART" id="SM01022">
    <property type="entry name" value="ASCH"/>
    <property type="match status" value="1"/>
</dbReference>
<dbReference type="KEGG" id="pstg:E8M01_09030"/>
<dbReference type="InterPro" id="IPR015947">
    <property type="entry name" value="PUA-like_sf"/>
</dbReference>
<sequence>MTADGIPDSYRDAPRWSFGDSPALADALLALVLAGTKRATCESLAACEANIMPRAGEISVILDGAGKPACAIETTGVAVMRFTEVDQAFAFEEGEDDRTLASWRQAHRGYFERQGSYREDMQVVCERFKLLDVFERPESRR</sequence>
<evidence type="ECO:0000259" key="1">
    <source>
        <dbReference type="SMART" id="SM01022"/>
    </source>
</evidence>
<protein>
    <submittedName>
        <fullName evidence="2">ASCH domain-containing protein</fullName>
    </submittedName>
</protein>
<dbReference type="CDD" id="cd06553">
    <property type="entry name" value="ASCH_Ef3133_like"/>
    <property type="match status" value="1"/>
</dbReference>
<dbReference type="Proteomes" id="UP000298781">
    <property type="component" value="Chromosome"/>
</dbReference>
<reference evidence="2 3" key="1">
    <citation type="submission" date="2019-04" db="EMBL/GenBank/DDBJ databases">
        <title>Phreatobacter aquaticus sp. nov.</title>
        <authorList>
            <person name="Choi A."/>
        </authorList>
    </citation>
    <scope>NUCLEOTIDE SEQUENCE [LARGE SCALE GENOMIC DNA]</scope>
    <source>
        <strain evidence="2 3">KCTC 52518</strain>
    </source>
</reference>
<evidence type="ECO:0000313" key="3">
    <source>
        <dbReference type="Proteomes" id="UP000298781"/>
    </source>
</evidence>
<dbReference type="EMBL" id="CP039690">
    <property type="protein sequence ID" value="QCI64360.1"/>
    <property type="molecule type" value="Genomic_DNA"/>
</dbReference>
<dbReference type="AlphaFoldDB" id="A0A4D7B2Q7"/>
<gene>
    <name evidence="2" type="ORF">E8M01_09030</name>
</gene>
<dbReference type="InterPro" id="IPR009326">
    <property type="entry name" value="DUF984"/>
</dbReference>
<dbReference type="PANTHER" id="PTHR39203">
    <property type="entry name" value="CYTOPLASMIC PROTEIN-RELATED"/>
    <property type="match status" value="1"/>
</dbReference>
<dbReference type="InterPro" id="IPR007374">
    <property type="entry name" value="ASCH_domain"/>
</dbReference>
<dbReference type="Gene3D" id="3.10.400.10">
    <property type="entry name" value="Sulfate adenylyltransferase"/>
    <property type="match status" value="1"/>
</dbReference>
<keyword evidence="3" id="KW-1185">Reference proteome</keyword>
<accession>A0A4D7B2Q7</accession>
<dbReference type="PANTHER" id="PTHR39203:SF1">
    <property type="entry name" value="CYTOPLASMIC PROTEIN"/>
    <property type="match status" value="1"/>
</dbReference>
<dbReference type="Pfam" id="PF04266">
    <property type="entry name" value="ASCH"/>
    <property type="match status" value="1"/>
</dbReference>
<dbReference type="OrthoDB" id="9807542at2"/>
<dbReference type="SUPFAM" id="SSF88697">
    <property type="entry name" value="PUA domain-like"/>
    <property type="match status" value="1"/>
</dbReference>
<feature type="domain" description="ASCH" evidence="1">
    <location>
        <begin position="16"/>
        <end position="132"/>
    </location>
</feature>
<proteinExistence type="predicted"/>
<dbReference type="PIRSF" id="PIRSF021320">
    <property type="entry name" value="DUF984"/>
    <property type="match status" value="1"/>
</dbReference>
<dbReference type="RefSeq" id="WP_136959814.1">
    <property type="nucleotide sequence ID" value="NZ_CP039690.1"/>
</dbReference>